<reference evidence="12" key="2">
    <citation type="submission" date="2015-01" db="EMBL/GenBank/DDBJ databases">
        <title>Comparative genome analysis of Bacillus coagulans HM-08, Clostridium butyricum HM-68, Bacillus subtilis HM-66 and Bacillus paralicheniformis BL-09.</title>
        <authorList>
            <person name="Zhang H."/>
        </authorList>
    </citation>
    <scope>NUCLEOTIDE SEQUENCE [LARGE SCALE GENOMIC DNA]</scope>
    <source>
        <strain evidence="12">HM-08</strain>
    </source>
</reference>
<dbReference type="Proteomes" id="UP000032024">
    <property type="component" value="Chromosome"/>
</dbReference>
<accession>A0A0C5CBC4</accession>
<evidence type="ECO:0000256" key="4">
    <source>
        <dbReference type="ARBA" id="ARBA00022884"/>
    </source>
</evidence>
<dbReference type="STRING" id="1398.AB434_3300"/>
<dbReference type="GO" id="GO:0003723">
    <property type="term" value="F:RNA binding"/>
    <property type="evidence" value="ECO:0007669"/>
    <property type="project" value="UniProtKB-KW"/>
</dbReference>
<comment type="similarity">
    <text evidence="1">Belongs to the MtrB family.</text>
</comment>
<sequence>MKAEAQADYIVVKALQDGVSVIGLSRGTDTKLNHTEMLDDGEVLVAQFTEHTSMIKIRGEAQIMTGIGSLQSEAKK</sequence>
<evidence type="ECO:0000256" key="3">
    <source>
        <dbReference type="ARBA" id="ARBA00016308"/>
    </source>
</evidence>
<dbReference type="Proteomes" id="UP000070376">
    <property type="component" value="Unassembled WGS sequence"/>
</dbReference>
<dbReference type="Gene3D" id="2.60.40.50">
    <property type="entry name" value="TRAP-like"/>
    <property type="match status" value="1"/>
</dbReference>
<dbReference type="PRINTS" id="PR00687">
    <property type="entry name" value="TRPRNAAP"/>
</dbReference>
<protein>
    <recommendedName>
        <fullName evidence="3">Transcription attenuation protein MtrB</fullName>
    </recommendedName>
    <alternativeName>
        <fullName evidence="8">Trp RNA-binding attenuation protein</fullName>
    </alternativeName>
    <alternativeName>
        <fullName evidence="7">Tryptophan RNA-binding attenuator protein</fullName>
    </alternativeName>
</protein>
<evidence type="ECO:0000256" key="8">
    <source>
        <dbReference type="ARBA" id="ARBA00033109"/>
    </source>
</evidence>
<dbReference type="InterPro" id="IPR016031">
    <property type="entry name" value="Trp_RNA-bd_attenuator-like_dom"/>
</dbReference>
<evidence type="ECO:0000313" key="13">
    <source>
        <dbReference type="Proteomes" id="UP000070376"/>
    </source>
</evidence>
<gene>
    <name evidence="11" type="ORF">HMPREF3213_02584</name>
    <name evidence="10" type="ORF">SB48_HM08orf03149</name>
</gene>
<evidence type="ECO:0000256" key="7">
    <source>
        <dbReference type="ARBA" id="ARBA00029615"/>
    </source>
</evidence>
<reference evidence="11" key="3">
    <citation type="submission" date="2016-01" db="EMBL/GenBank/DDBJ databases">
        <authorList>
            <person name="Oliw E.H."/>
        </authorList>
    </citation>
    <scope>NUCLEOTIDE SEQUENCE [LARGE SCALE GENOMIC DNA]</scope>
    <source>
        <strain evidence="11">GED7749B</strain>
    </source>
</reference>
<evidence type="ECO:0000313" key="11">
    <source>
        <dbReference type="EMBL" id="KWZ79480.1"/>
    </source>
</evidence>
<dbReference type="PATRIC" id="fig|1398.18.peg.1984"/>
<dbReference type="InterPro" id="IPR023558">
    <property type="entry name" value="Trp_RNA-bd_attenuator_dom"/>
</dbReference>
<keyword evidence="5" id="KW-0805">Transcription regulation</keyword>
<name>A0A0C5CBC4_HEYCO</name>
<keyword evidence="12" id="KW-1185">Reference proteome</keyword>
<proteinExistence type="inferred from homology"/>
<dbReference type="RefSeq" id="WP_017550470.1">
    <property type="nucleotide sequence ID" value="NZ_CP010525.1"/>
</dbReference>
<dbReference type="EMBL" id="LRPN01000116">
    <property type="protein sequence ID" value="KWZ79480.1"/>
    <property type="molecule type" value="Genomic_DNA"/>
</dbReference>
<dbReference type="AlphaFoldDB" id="A0A0C5CBC4"/>
<dbReference type="Pfam" id="PF02081">
    <property type="entry name" value="TrpBP"/>
    <property type="match status" value="1"/>
</dbReference>
<comment type="subunit">
    <text evidence="2">Oligomer of 11 identical subunits arranged in doughnut-like structure.</text>
</comment>
<reference evidence="10" key="1">
    <citation type="submission" date="2015-01" db="EMBL/GenBank/DDBJ databases">
        <title>Comparative genome analysis of Bacillus coagulans HM-08, Clostridium butyricum HM-68, Bacillus subtilis HM-66 and Bacillus licheniformis BL-09.</title>
        <authorList>
            <person name="Zhang H."/>
        </authorList>
    </citation>
    <scope>NUCLEOTIDE SEQUENCE [LARGE SCALE GENOMIC DNA]</scope>
    <source>
        <strain evidence="10">HM-08</strain>
    </source>
</reference>
<feature type="domain" description="Tryptophan RNA-binding attenuator protein" evidence="9">
    <location>
        <begin position="6"/>
        <end position="73"/>
    </location>
</feature>
<dbReference type="EMBL" id="CP010525">
    <property type="protein sequence ID" value="AJO22780.1"/>
    <property type="molecule type" value="Genomic_DNA"/>
</dbReference>
<keyword evidence="4" id="KW-0694">RNA-binding</keyword>
<dbReference type="GO" id="GO:0006355">
    <property type="term" value="P:regulation of DNA-templated transcription"/>
    <property type="evidence" value="ECO:0007669"/>
    <property type="project" value="InterPro"/>
</dbReference>
<evidence type="ECO:0000313" key="12">
    <source>
        <dbReference type="Proteomes" id="UP000032024"/>
    </source>
</evidence>
<evidence type="ECO:0000256" key="5">
    <source>
        <dbReference type="ARBA" id="ARBA00023015"/>
    </source>
</evidence>
<evidence type="ECO:0000313" key="10">
    <source>
        <dbReference type="EMBL" id="AJO22780.1"/>
    </source>
</evidence>
<dbReference type="SUPFAM" id="SSF51219">
    <property type="entry name" value="TRAP-like"/>
    <property type="match status" value="1"/>
</dbReference>
<evidence type="ECO:0000256" key="6">
    <source>
        <dbReference type="ARBA" id="ARBA00023163"/>
    </source>
</evidence>
<dbReference type="InterPro" id="IPR000824">
    <property type="entry name" value="MtrB"/>
</dbReference>
<evidence type="ECO:0000259" key="9">
    <source>
        <dbReference type="Pfam" id="PF02081"/>
    </source>
</evidence>
<reference evidence="13" key="4">
    <citation type="submission" date="2016-01" db="EMBL/GenBank/DDBJ databases">
        <authorList>
            <person name="Mitreva M."/>
            <person name="Pepin K.H."/>
            <person name="Mihindukulasuriya K.A."/>
            <person name="Fulton R."/>
            <person name="Fronick C."/>
            <person name="O'Laughlin M."/>
            <person name="Miner T."/>
            <person name="Herter B."/>
            <person name="Rosa B.A."/>
            <person name="Cordes M."/>
            <person name="Tomlinson C."/>
            <person name="Wollam A."/>
            <person name="Palsikar V.B."/>
            <person name="Mardis E.R."/>
            <person name="Wilson R.K."/>
        </authorList>
    </citation>
    <scope>NUCLEOTIDE SEQUENCE [LARGE SCALE GENOMIC DNA]</scope>
    <source>
        <strain evidence="13">GED7749B</strain>
    </source>
</reference>
<dbReference type="GeneID" id="93259663"/>
<dbReference type="NCBIfam" id="NF009724">
    <property type="entry name" value="PRK13251.1"/>
    <property type="match status" value="1"/>
</dbReference>
<organism evidence="11 13">
    <name type="scientific">Heyndrickxia coagulans</name>
    <name type="common">Weizmannia coagulans</name>
    <dbReference type="NCBI Taxonomy" id="1398"/>
    <lineage>
        <taxon>Bacteria</taxon>
        <taxon>Bacillati</taxon>
        <taxon>Bacillota</taxon>
        <taxon>Bacilli</taxon>
        <taxon>Bacillales</taxon>
        <taxon>Bacillaceae</taxon>
        <taxon>Heyndrickxia</taxon>
    </lineage>
</organism>
<evidence type="ECO:0000256" key="2">
    <source>
        <dbReference type="ARBA" id="ARBA00011104"/>
    </source>
</evidence>
<evidence type="ECO:0000256" key="1">
    <source>
        <dbReference type="ARBA" id="ARBA00010027"/>
    </source>
</evidence>
<dbReference type="GO" id="GO:0006353">
    <property type="term" value="P:DNA-templated transcription termination"/>
    <property type="evidence" value="ECO:0007669"/>
    <property type="project" value="InterPro"/>
</dbReference>
<keyword evidence="6" id="KW-0804">Transcription</keyword>